<dbReference type="InterPro" id="IPR023772">
    <property type="entry name" value="DNA-bd_HTH_TetR-type_CS"/>
</dbReference>
<dbReference type="Pfam" id="PF00440">
    <property type="entry name" value="TetR_N"/>
    <property type="match status" value="1"/>
</dbReference>
<dbReference type="PANTHER" id="PTHR47506">
    <property type="entry name" value="TRANSCRIPTIONAL REGULATORY PROTEIN"/>
    <property type="match status" value="1"/>
</dbReference>
<feature type="domain" description="HTH tetR-type" evidence="5">
    <location>
        <begin position="11"/>
        <end position="71"/>
    </location>
</feature>
<sequence length="206" mass="22857">MKQTKRGRPKGFDQQDALAKAMLLFWENGYVATSISDLTKALGISAPSLYCAFGDKAALFNKCIDYYLTHEACPILPIMKQAKTAKVAIELLMYDSAKRLAQPDKPSGCMLITATMNGSKQIEEVYHNVQEKRQNYQAILLKRMQQGIEDGDIAPDAPIHAMVDFYITVINGLTIQACDGANLDRLNQVIFNAIQAWPIFNGSIAH</sequence>
<reference evidence="6 7" key="1">
    <citation type="submission" date="2023-10" db="EMBL/GenBank/DDBJ databases">
        <title>Xenorhabdus taiwanensis sp. nov., a symbiotic bacterium associated with the entomopathogenic nematode Steinernema taiwanensis.</title>
        <authorList>
            <person name="Tseng C.T."/>
            <person name="Shu H.Y."/>
            <person name="Chen M.H."/>
            <person name="Fang Y.J."/>
            <person name="Wu T.L."/>
            <person name="Lin Y.C."/>
            <person name="Huang C.J."/>
        </authorList>
    </citation>
    <scope>NUCLEOTIDE SEQUENCE [LARGE SCALE GENOMIC DNA]</scope>
    <source>
        <strain evidence="6 7">TCT-1</strain>
    </source>
</reference>
<dbReference type="PROSITE" id="PS01081">
    <property type="entry name" value="HTH_TETR_1"/>
    <property type="match status" value="1"/>
</dbReference>
<dbReference type="InterPro" id="IPR009057">
    <property type="entry name" value="Homeodomain-like_sf"/>
</dbReference>
<dbReference type="Gene3D" id="1.10.10.60">
    <property type="entry name" value="Homeodomain-like"/>
    <property type="match status" value="1"/>
</dbReference>
<dbReference type="InterPro" id="IPR036271">
    <property type="entry name" value="Tet_transcr_reg_TetR-rel_C_sf"/>
</dbReference>
<dbReference type="SUPFAM" id="SSF46689">
    <property type="entry name" value="Homeodomain-like"/>
    <property type="match status" value="1"/>
</dbReference>
<evidence type="ECO:0000256" key="3">
    <source>
        <dbReference type="ARBA" id="ARBA00023163"/>
    </source>
</evidence>
<dbReference type="PROSITE" id="PS50977">
    <property type="entry name" value="HTH_TETR_2"/>
    <property type="match status" value="1"/>
</dbReference>
<gene>
    <name evidence="6" type="ORF">TCT1_16160</name>
</gene>
<dbReference type="RefSeq" id="WP_374053423.1">
    <property type="nucleotide sequence ID" value="NZ_AP028978.1"/>
</dbReference>
<dbReference type="InterPro" id="IPR001647">
    <property type="entry name" value="HTH_TetR"/>
</dbReference>
<evidence type="ECO:0000256" key="1">
    <source>
        <dbReference type="ARBA" id="ARBA00023015"/>
    </source>
</evidence>
<dbReference type="InterPro" id="IPR011075">
    <property type="entry name" value="TetR_C"/>
</dbReference>
<accession>A0ABM8JVG3</accession>
<evidence type="ECO:0000313" key="7">
    <source>
        <dbReference type="Proteomes" id="UP001529514"/>
    </source>
</evidence>
<name>A0ABM8JVG3_9GAMM</name>
<proteinExistence type="predicted"/>
<dbReference type="PANTHER" id="PTHR47506:SF1">
    <property type="entry name" value="HTH-TYPE TRANSCRIPTIONAL REGULATOR YJDC"/>
    <property type="match status" value="1"/>
</dbReference>
<evidence type="ECO:0000256" key="4">
    <source>
        <dbReference type="PROSITE-ProRule" id="PRU00335"/>
    </source>
</evidence>
<keyword evidence="7" id="KW-1185">Reference proteome</keyword>
<evidence type="ECO:0000313" key="6">
    <source>
        <dbReference type="EMBL" id="BET96695.1"/>
    </source>
</evidence>
<keyword evidence="3" id="KW-0804">Transcription</keyword>
<organism evidence="6 7">
    <name type="scientific">Xenorhabdus taiwanensis</name>
    <dbReference type="NCBI Taxonomy" id="3085177"/>
    <lineage>
        <taxon>Bacteria</taxon>
        <taxon>Pseudomonadati</taxon>
        <taxon>Pseudomonadota</taxon>
        <taxon>Gammaproteobacteria</taxon>
        <taxon>Enterobacterales</taxon>
        <taxon>Morganellaceae</taxon>
        <taxon>Xenorhabdus</taxon>
    </lineage>
</organism>
<protein>
    <submittedName>
        <fullName evidence="6">TetR/AcrR family transcriptional regulator</fullName>
    </submittedName>
</protein>
<dbReference type="Gene3D" id="1.10.357.10">
    <property type="entry name" value="Tetracycline Repressor, domain 2"/>
    <property type="match status" value="1"/>
</dbReference>
<keyword evidence="1" id="KW-0805">Transcription regulation</keyword>
<feature type="DNA-binding region" description="H-T-H motif" evidence="4">
    <location>
        <begin position="34"/>
        <end position="53"/>
    </location>
</feature>
<evidence type="ECO:0000256" key="2">
    <source>
        <dbReference type="ARBA" id="ARBA00023125"/>
    </source>
</evidence>
<dbReference type="SUPFAM" id="SSF48498">
    <property type="entry name" value="Tetracyclin repressor-like, C-terminal domain"/>
    <property type="match status" value="1"/>
</dbReference>
<keyword evidence="2 4" id="KW-0238">DNA-binding</keyword>
<dbReference type="Proteomes" id="UP001529514">
    <property type="component" value="Chromosome"/>
</dbReference>
<dbReference type="EMBL" id="AP028978">
    <property type="protein sequence ID" value="BET96695.1"/>
    <property type="molecule type" value="Genomic_DNA"/>
</dbReference>
<dbReference type="Pfam" id="PF16925">
    <property type="entry name" value="TetR_C_13"/>
    <property type="match status" value="1"/>
</dbReference>
<evidence type="ECO:0000259" key="5">
    <source>
        <dbReference type="PROSITE" id="PS50977"/>
    </source>
</evidence>